<evidence type="ECO:0000313" key="1">
    <source>
        <dbReference type="Proteomes" id="UP000887566"/>
    </source>
</evidence>
<evidence type="ECO:0000313" key="2">
    <source>
        <dbReference type="WBParaSite" id="PSAMB.scaffold383size53719.g5324.t1"/>
    </source>
</evidence>
<proteinExistence type="predicted"/>
<name>A0A914WGG7_9BILA</name>
<dbReference type="WBParaSite" id="PSAMB.scaffold383size53719.g5324.t1">
    <property type="protein sequence ID" value="PSAMB.scaffold383size53719.g5324.t1"/>
    <property type="gene ID" value="PSAMB.scaffold383size53719.g5324"/>
</dbReference>
<keyword evidence="1" id="KW-1185">Reference proteome</keyword>
<dbReference type="Proteomes" id="UP000887566">
    <property type="component" value="Unplaced"/>
</dbReference>
<reference evidence="2" key="1">
    <citation type="submission" date="2022-11" db="UniProtKB">
        <authorList>
            <consortium name="WormBaseParasite"/>
        </authorList>
    </citation>
    <scope>IDENTIFICATION</scope>
</reference>
<accession>A0A914WGG7</accession>
<dbReference type="AlphaFoldDB" id="A0A914WGG7"/>
<organism evidence="1 2">
    <name type="scientific">Plectus sambesii</name>
    <dbReference type="NCBI Taxonomy" id="2011161"/>
    <lineage>
        <taxon>Eukaryota</taxon>
        <taxon>Metazoa</taxon>
        <taxon>Ecdysozoa</taxon>
        <taxon>Nematoda</taxon>
        <taxon>Chromadorea</taxon>
        <taxon>Plectida</taxon>
        <taxon>Plectina</taxon>
        <taxon>Plectoidea</taxon>
        <taxon>Plectidae</taxon>
        <taxon>Plectus</taxon>
    </lineage>
</organism>
<protein>
    <submittedName>
        <fullName evidence="2">Uncharacterized protein</fullName>
    </submittedName>
</protein>
<sequence>MLTKDKPHPSPLPAAEADMFVHLFQEQHQQTTCQFQLLVDKIGAATKHPHVLLPIHSDKSWPGDWHHRFNVCYICTIQGLIDCNNLEAVQLGLEDLQQLLQQRNFNLDQNDAYPGYLNFKDEQAKLNKQKDEGIDKTLLHSRSSVPLPVCQWFVSRGKASPFSTAALGVCKDPVPSVACDLLNCQSLDSCHPLLMLL</sequence>